<dbReference type="InterPro" id="IPR023299">
    <property type="entry name" value="ATPase_P-typ_cyto_dom_N"/>
</dbReference>
<dbReference type="GO" id="GO:0120029">
    <property type="term" value="P:proton export across plasma membrane"/>
    <property type="evidence" value="ECO:0007669"/>
    <property type="project" value="UniProtKB-UniRule"/>
</dbReference>
<reference evidence="15" key="1">
    <citation type="submission" date="2021-01" db="EMBL/GenBank/DDBJ databases">
        <authorList>
            <person name="Corre E."/>
            <person name="Pelletier E."/>
            <person name="Niang G."/>
            <person name="Scheremetjew M."/>
            <person name="Finn R."/>
            <person name="Kale V."/>
            <person name="Holt S."/>
            <person name="Cochrane G."/>
            <person name="Meng A."/>
            <person name="Brown T."/>
            <person name="Cohen L."/>
        </authorList>
    </citation>
    <scope>NUCLEOTIDE SEQUENCE</scope>
    <source>
        <strain evidence="15">CCMP2084</strain>
    </source>
</reference>
<dbReference type="GO" id="GO:0008553">
    <property type="term" value="F:P-type proton-exporting transporter activity"/>
    <property type="evidence" value="ECO:0007669"/>
    <property type="project" value="UniProtKB-UniRule"/>
</dbReference>
<gene>
    <name evidence="14" type="ORF">ASEP1449_LOCUS19405</name>
    <name evidence="15" type="ORF">ASEP1449_LOCUS19406</name>
</gene>
<comment type="subcellular location">
    <subcellularLocation>
        <location evidence="12">Cell membrane</location>
        <topology evidence="12">Multi-pass membrane protein</topology>
    </subcellularLocation>
    <subcellularLocation>
        <location evidence="1">Membrane</location>
        <topology evidence="1">Multi-pass membrane protein</topology>
    </subcellularLocation>
</comment>
<dbReference type="EMBL" id="HBHQ01028610">
    <property type="protein sequence ID" value="CAD9827571.1"/>
    <property type="molecule type" value="Transcribed_RNA"/>
</dbReference>
<evidence type="ECO:0000256" key="4">
    <source>
        <dbReference type="ARBA" id="ARBA00022692"/>
    </source>
</evidence>
<dbReference type="InterPro" id="IPR036412">
    <property type="entry name" value="HAD-like_sf"/>
</dbReference>
<feature type="transmembrane region" description="Helical" evidence="12">
    <location>
        <begin position="256"/>
        <end position="277"/>
    </location>
</feature>
<dbReference type="PROSITE" id="PS00154">
    <property type="entry name" value="ATPASE_E1_E2"/>
    <property type="match status" value="1"/>
</dbReference>
<evidence type="ECO:0000259" key="13">
    <source>
        <dbReference type="SMART" id="SM00831"/>
    </source>
</evidence>
<evidence type="ECO:0000256" key="3">
    <source>
        <dbReference type="ARBA" id="ARBA00022553"/>
    </source>
</evidence>
<dbReference type="PRINTS" id="PR00120">
    <property type="entry name" value="HATPASE"/>
</dbReference>
<dbReference type="Gene3D" id="3.40.50.1000">
    <property type="entry name" value="HAD superfamily/HAD-like"/>
    <property type="match status" value="1"/>
</dbReference>
<evidence type="ECO:0000256" key="5">
    <source>
        <dbReference type="ARBA" id="ARBA00022723"/>
    </source>
</evidence>
<comment type="catalytic activity">
    <reaction evidence="12">
        <text>ATP + H2O + H(+)(in) = ADP + phosphate + 2 H(+)(out)</text>
        <dbReference type="Rhea" id="RHEA:20852"/>
        <dbReference type="ChEBI" id="CHEBI:15377"/>
        <dbReference type="ChEBI" id="CHEBI:15378"/>
        <dbReference type="ChEBI" id="CHEBI:30616"/>
        <dbReference type="ChEBI" id="CHEBI:43474"/>
        <dbReference type="ChEBI" id="CHEBI:456216"/>
        <dbReference type="EC" id="7.1.2.1"/>
    </reaction>
</comment>
<dbReference type="InterPro" id="IPR023214">
    <property type="entry name" value="HAD_sf"/>
</dbReference>
<evidence type="ECO:0000256" key="2">
    <source>
        <dbReference type="ARBA" id="ARBA00008804"/>
    </source>
</evidence>
<keyword evidence="5" id="KW-0479">Metal-binding</keyword>
<feature type="transmembrane region" description="Helical" evidence="12">
    <location>
        <begin position="680"/>
        <end position="702"/>
    </location>
</feature>
<evidence type="ECO:0000256" key="6">
    <source>
        <dbReference type="ARBA" id="ARBA00022741"/>
    </source>
</evidence>
<dbReference type="Gene3D" id="3.40.1110.10">
    <property type="entry name" value="Calcium-transporting ATPase, cytoplasmic domain N"/>
    <property type="match status" value="1"/>
</dbReference>
<evidence type="ECO:0000256" key="7">
    <source>
        <dbReference type="ARBA" id="ARBA00022840"/>
    </source>
</evidence>
<dbReference type="Pfam" id="PF00702">
    <property type="entry name" value="Hydrolase"/>
    <property type="match status" value="1"/>
</dbReference>
<dbReference type="FunFam" id="3.40.50.1000:FF:000211">
    <property type="entry name" value="Plasma membrane ATPase"/>
    <property type="match status" value="1"/>
</dbReference>
<feature type="transmembrane region" description="Helical" evidence="12">
    <location>
        <begin position="789"/>
        <end position="806"/>
    </location>
</feature>
<dbReference type="SFLD" id="SFLDG00002">
    <property type="entry name" value="C1.7:_P-type_atpase_like"/>
    <property type="match status" value="1"/>
</dbReference>
<dbReference type="NCBIfam" id="TIGR01647">
    <property type="entry name" value="ATPase-IIIA_H"/>
    <property type="match status" value="1"/>
</dbReference>
<dbReference type="EC" id="7.1.2.1" evidence="12"/>
<dbReference type="InterPro" id="IPR004014">
    <property type="entry name" value="ATPase_P-typ_cation-transptr_N"/>
</dbReference>
<keyword evidence="8 12" id="KW-0460">Magnesium</keyword>
<feature type="domain" description="Cation-transporting P-type ATPase N-terminal" evidence="13">
    <location>
        <begin position="41"/>
        <end position="102"/>
    </location>
</feature>
<dbReference type="SUPFAM" id="SSF81653">
    <property type="entry name" value="Calcium ATPase, transduction domain A"/>
    <property type="match status" value="1"/>
</dbReference>
<dbReference type="Pfam" id="PF00690">
    <property type="entry name" value="Cation_ATPase_N"/>
    <property type="match status" value="1"/>
</dbReference>
<dbReference type="SMART" id="SM00831">
    <property type="entry name" value="Cation_ATPase_N"/>
    <property type="match status" value="1"/>
</dbReference>
<feature type="transmembrane region" description="Helical" evidence="12">
    <location>
        <begin position="741"/>
        <end position="765"/>
    </location>
</feature>
<dbReference type="PANTHER" id="PTHR42861">
    <property type="entry name" value="CALCIUM-TRANSPORTING ATPASE"/>
    <property type="match status" value="1"/>
</dbReference>
<organism evidence="15">
    <name type="scientific">Attheya septentrionalis</name>
    <dbReference type="NCBI Taxonomy" id="420275"/>
    <lineage>
        <taxon>Eukaryota</taxon>
        <taxon>Sar</taxon>
        <taxon>Stramenopiles</taxon>
        <taxon>Ochrophyta</taxon>
        <taxon>Bacillariophyta</taxon>
        <taxon>Coscinodiscophyceae</taxon>
        <taxon>Chaetocerotophycidae</taxon>
        <taxon>Chaetocerotales</taxon>
        <taxon>Attheyaceae</taxon>
        <taxon>Attheya</taxon>
    </lineage>
</organism>
<evidence type="ECO:0000256" key="1">
    <source>
        <dbReference type="ARBA" id="ARBA00004141"/>
    </source>
</evidence>
<dbReference type="GO" id="GO:0016887">
    <property type="term" value="F:ATP hydrolysis activity"/>
    <property type="evidence" value="ECO:0007669"/>
    <property type="project" value="InterPro"/>
</dbReference>
<dbReference type="AlphaFoldDB" id="A0A6T7KCQ8"/>
<dbReference type="GO" id="GO:0046872">
    <property type="term" value="F:metal ion binding"/>
    <property type="evidence" value="ECO:0007669"/>
    <property type="project" value="UniProtKB-KW"/>
</dbReference>
<dbReference type="PRINTS" id="PR00119">
    <property type="entry name" value="CATATPASE"/>
</dbReference>
<dbReference type="GO" id="GO:0005886">
    <property type="term" value="C:plasma membrane"/>
    <property type="evidence" value="ECO:0007669"/>
    <property type="project" value="UniProtKB-SubCell"/>
</dbReference>
<dbReference type="SFLD" id="SFLDS00003">
    <property type="entry name" value="Haloacid_Dehalogenase"/>
    <property type="match status" value="1"/>
</dbReference>
<keyword evidence="10 12" id="KW-1133">Transmembrane helix</keyword>
<evidence type="ECO:0000313" key="14">
    <source>
        <dbReference type="EMBL" id="CAD9827571.1"/>
    </source>
</evidence>
<dbReference type="Gene3D" id="2.70.150.10">
    <property type="entry name" value="Calcium-transporting ATPase, cytoplasmic transduction domain A"/>
    <property type="match status" value="1"/>
</dbReference>
<dbReference type="SUPFAM" id="SSF81665">
    <property type="entry name" value="Calcium ATPase, transmembrane domain M"/>
    <property type="match status" value="1"/>
</dbReference>
<dbReference type="Pfam" id="PF00122">
    <property type="entry name" value="E1-E2_ATPase"/>
    <property type="match status" value="1"/>
</dbReference>
<feature type="transmembrane region" description="Helical" evidence="12">
    <location>
        <begin position="82"/>
        <end position="100"/>
    </location>
</feature>
<dbReference type="InterPro" id="IPR059000">
    <property type="entry name" value="ATPase_P-type_domA"/>
</dbReference>
<keyword evidence="6 12" id="KW-0547">Nucleotide-binding</keyword>
<dbReference type="EMBL" id="HBHQ01028612">
    <property type="protein sequence ID" value="CAD9827572.1"/>
    <property type="molecule type" value="Transcribed_RNA"/>
</dbReference>
<keyword evidence="9 12" id="KW-1278">Translocase</keyword>
<evidence type="ECO:0000313" key="15">
    <source>
        <dbReference type="EMBL" id="CAD9827572.1"/>
    </source>
</evidence>
<proteinExistence type="inferred from homology"/>
<evidence type="ECO:0000256" key="9">
    <source>
        <dbReference type="ARBA" id="ARBA00022967"/>
    </source>
</evidence>
<evidence type="ECO:0000256" key="11">
    <source>
        <dbReference type="ARBA" id="ARBA00023136"/>
    </source>
</evidence>
<feature type="transmembrane region" description="Helical" evidence="12">
    <location>
        <begin position="849"/>
        <end position="868"/>
    </location>
</feature>
<dbReference type="InterPro" id="IPR023298">
    <property type="entry name" value="ATPase_P-typ_TM_dom_sf"/>
</dbReference>
<keyword evidence="3" id="KW-0597">Phosphoprotein</keyword>
<dbReference type="NCBIfam" id="TIGR01494">
    <property type="entry name" value="ATPase_P-type"/>
    <property type="match status" value="2"/>
</dbReference>
<evidence type="ECO:0000256" key="8">
    <source>
        <dbReference type="ARBA" id="ARBA00022842"/>
    </source>
</evidence>
<sequence length="959" mass="104415">MATRKNRPMGVPEASDVFVDEEEGTVKKEDSVEKIVVGGPGWESDPTNGLTLEEVKTSLAVHGPNEIPVEITPLYVLFLRQYMGFMPFLIELAAIISLAVQDYVDFAIVAAMLLINGLLGFREEYHAKKSLDELANKIESEVTVLRDGGKAMQLKTTELVPGDVVFLVGGNIVSADIKWLRGDEMSLDTAALTGEPIPRKYPGEHGDVMLSGTTVRAGECYGQVIATGTNTEIGQAQADVMKDKSVKVESVFYRKIMMVVQAVILVSLFLVIAVLLVDGLYYGGFKTSSQETILNALSIMIAAIPVALPLVLQVNMALGAAYLAKHHNAIVTSIPALQDIASMSILCSDKTGTLTTAKMSIMPDSIYPGVGFDSTDVLLFASLCSNPDKKDDPIDRAVLQAFEKDQEGKKRLESMGYEQESIIGFNPEVKRTVGFIKAKDGTKLTIAKGLPAKVLDTSAGGVDSHEIQWKCANADDKKFTKELDDMGLKLSKDGYKTIAIAVFDGDAREVENPIFRFVGLLPMIDPPREDTAQTISSLHRANISVKMITGDHTNVAIETARLIGLGTNIYPGEDIRNTISEQQKNEMIWLADGFASVLPSDKRECVMILRNVFGIVTGMTGDGVNDAPALSAAQVGIAVEGATDAAKNAADLILTEPGLSPIYGAVLESRRIFARIKAYVVYRVSASIMLVLTLSLLMFISGCAVDPLLVIILALLNDISMIPVAYDYAEATAKPQLPLASKLVLMSIFFGVVHTGIALLVFYVIDDNDRLDGNFDLSKGPECSTETKAFVWFYLVLATEFMIFSARAQSFFWKSKPSIFLVASVLATALIGSLVAGLAQDLPGSNVGWIWLFNICAFIAVDLLKVWFKGVINDSPGDVIEGDGLMTVEKDASEAKKHMEKKKRYVVHEECVVPLEHRYHPVSVVDEKKGFFGKVFEGVTSHHISHHRFNKKHFKAHPS</sequence>
<dbReference type="InterPro" id="IPR006534">
    <property type="entry name" value="P-type_ATPase_IIIA"/>
</dbReference>
<keyword evidence="12" id="KW-0375">Hydrogen ion transport</keyword>
<feature type="transmembrane region" description="Helical" evidence="12">
    <location>
        <begin position="708"/>
        <end position="729"/>
    </location>
</feature>
<keyword evidence="12" id="KW-0813">Transport</keyword>
<dbReference type="SFLD" id="SFLDF00027">
    <property type="entry name" value="p-type_atpase"/>
    <property type="match status" value="1"/>
</dbReference>
<dbReference type="InterPro" id="IPR018303">
    <property type="entry name" value="ATPase_P-typ_P_site"/>
</dbReference>
<keyword evidence="12" id="KW-0406">Ion transport</keyword>
<feature type="transmembrane region" description="Helical" evidence="12">
    <location>
        <begin position="106"/>
        <end position="121"/>
    </location>
</feature>
<name>A0A6T7KCQ8_9STRA</name>
<evidence type="ECO:0000256" key="12">
    <source>
        <dbReference type="RuleBase" id="RU362083"/>
    </source>
</evidence>
<dbReference type="SUPFAM" id="SSF56784">
    <property type="entry name" value="HAD-like"/>
    <property type="match status" value="1"/>
</dbReference>
<protein>
    <recommendedName>
        <fullName evidence="12">Plasma membrane ATPase</fullName>
        <ecNumber evidence="12">7.1.2.1</ecNumber>
    </recommendedName>
</protein>
<feature type="transmembrane region" description="Helical" evidence="12">
    <location>
        <begin position="297"/>
        <end position="324"/>
    </location>
</feature>
<accession>A0A6T7KCQ8</accession>
<dbReference type="InterPro" id="IPR044492">
    <property type="entry name" value="P_typ_ATPase_HD_dom"/>
</dbReference>
<comment type="similarity">
    <text evidence="2 12">Belongs to the cation transport ATPase (P-type) (TC 3.A.3) family. Type IIIA subfamily.</text>
</comment>
<evidence type="ECO:0000256" key="10">
    <source>
        <dbReference type="ARBA" id="ARBA00022989"/>
    </source>
</evidence>
<keyword evidence="11 12" id="KW-0472">Membrane</keyword>
<dbReference type="InterPro" id="IPR008250">
    <property type="entry name" value="ATPase_P-typ_transduc_dom_A_sf"/>
</dbReference>
<dbReference type="InterPro" id="IPR001757">
    <property type="entry name" value="P_typ_ATPase"/>
</dbReference>
<feature type="transmembrane region" description="Helical" evidence="12">
    <location>
        <begin position="818"/>
        <end position="837"/>
    </location>
</feature>
<keyword evidence="7 12" id="KW-0067">ATP-binding</keyword>
<keyword evidence="4 12" id="KW-0812">Transmembrane</keyword>
<dbReference type="GO" id="GO:0005524">
    <property type="term" value="F:ATP binding"/>
    <property type="evidence" value="ECO:0007669"/>
    <property type="project" value="UniProtKB-UniRule"/>
</dbReference>
<dbReference type="Gene3D" id="1.20.1110.10">
    <property type="entry name" value="Calcium-transporting ATPase, transmembrane domain"/>
    <property type="match status" value="1"/>
</dbReference>